<evidence type="ECO:0000313" key="1">
    <source>
        <dbReference type="EMBL" id="KAF4229762.1"/>
    </source>
</evidence>
<accession>A0A8H4EH77</accession>
<dbReference type="EMBL" id="JAAAPX010000126">
    <property type="protein sequence ID" value="KAF4229762.1"/>
    <property type="molecule type" value="Genomic_DNA"/>
</dbReference>
<dbReference type="OrthoDB" id="1668230at2759"/>
<name>A0A8H4EH77_9EURO</name>
<organism evidence="1 2">
    <name type="scientific">Aspergillus fumigatiaffinis</name>
    <dbReference type="NCBI Taxonomy" id="340414"/>
    <lineage>
        <taxon>Eukaryota</taxon>
        <taxon>Fungi</taxon>
        <taxon>Dikarya</taxon>
        <taxon>Ascomycota</taxon>
        <taxon>Pezizomycotina</taxon>
        <taxon>Eurotiomycetes</taxon>
        <taxon>Eurotiomycetidae</taxon>
        <taxon>Eurotiales</taxon>
        <taxon>Aspergillaceae</taxon>
        <taxon>Aspergillus</taxon>
        <taxon>Aspergillus subgen. Fumigati</taxon>
    </lineage>
</organism>
<proteinExistence type="predicted"/>
<dbReference type="AlphaFoldDB" id="A0A8H4EH77"/>
<protein>
    <submittedName>
        <fullName evidence="1">Uncharacterized protein</fullName>
    </submittedName>
</protein>
<reference evidence="1" key="1">
    <citation type="journal article" date="2020" name="bioRxiv">
        <title>Genomic and phenotypic heterogeneity of clinical isolates of the human pathogens Aspergillus fumigatus, Aspergillus lentulus and Aspergillus fumigatiaffinis.</title>
        <authorList>
            <person name="dos Santos R.A.C."/>
            <person name="Steenwyk J.L."/>
            <person name="Rivero-Menendez O."/>
            <person name="Mead M.E."/>
            <person name="Silva L.P."/>
            <person name="Bastos R.W."/>
            <person name="Alastruey-Izquierdo A."/>
            <person name="Goldman G.H."/>
            <person name="Rokas A."/>
        </authorList>
    </citation>
    <scope>NUCLEOTIDE SEQUENCE</scope>
    <source>
        <strain evidence="1">CNM-CM6805</strain>
    </source>
</reference>
<gene>
    <name evidence="1" type="ORF">CNMCM6805_001154</name>
</gene>
<evidence type="ECO:0000313" key="2">
    <source>
        <dbReference type="Proteomes" id="UP000653565"/>
    </source>
</evidence>
<dbReference type="Proteomes" id="UP000653565">
    <property type="component" value="Unassembled WGS sequence"/>
</dbReference>
<reference evidence="1" key="2">
    <citation type="submission" date="2020-04" db="EMBL/GenBank/DDBJ databases">
        <authorList>
            <person name="Santos R.A.C."/>
            <person name="Steenwyk J.L."/>
            <person name="Rivero-Menendez O."/>
            <person name="Mead M.E."/>
            <person name="Silva L.P."/>
            <person name="Bastos R.W."/>
            <person name="Alastruey-Izquierdo A."/>
            <person name="Goldman G.H."/>
            <person name="Rokas A."/>
        </authorList>
    </citation>
    <scope>NUCLEOTIDE SEQUENCE</scope>
    <source>
        <strain evidence="1">CNM-CM6805</strain>
    </source>
</reference>
<sequence>MAPFGGQSGPSLRPLPGSRPNLLKRLMMPPVPGVPYEQIFRAEIDTISVDQLDDKFVALLASDHTDAMAGGMLDEYAGDILEGPRVTTSDLNRVWKATAVYEQIAEDHLRLVRFGHRDPFFGIPILKMPSTTLVDFLTRHKATMYDADRIVPKYRPLIYQWALHLIPGLSFVHSEDTVFGDSELKYAGCKKTILCCCWAASTLFIKHPGSQNDISTRAHDMSMNRSIPVINPDGIVY</sequence>
<comment type="caution">
    <text evidence="1">The sequence shown here is derived from an EMBL/GenBank/DDBJ whole genome shotgun (WGS) entry which is preliminary data.</text>
</comment>
<keyword evidence="2" id="KW-1185">Reference proteome</keyword>